<dbReference type="EMBL" id="WBVO01000005">
    <property type="protein sequence ID" value="KAB2810171.1"/>
    <property type="molecule type" value="Genomic_DNA"/>
</dbReference>
<feature type="domain" description="DUF6265" evidence="1">
    <location>
        <begin position="24"/>
        <end position="122"/>
    </location>
</feature>
<dbReference type="RefSeq" id="WP_151667315.1">
    <property type="nucleotide sequence ID" value="NZ_WBVO01000005.1"/>
</dbReference>
<protein>
    <recommendedName>
        <fullName evidence="1">DUF6265 domain-containing protein</fullName>
    </recommendedName>
</protein>
<evidence type="ECO:0000313" key="2">
    <source>
        <dbReference type="EMBL" id="KAB2810171.1"/>
    </source>
</evidence>
<gene>
    <name evidence="2" type="ORF">F8C67_08025</name>
</gene>
<dbReference type="PROSITE" id="PS51257">
    <property type="entry name" value="PROKAR_LIPOPROTEIN"/>
    <property type="match status" value="1"/>
</dbReference>
<evidence type="ECO:0000259" key="1">
    <source>
        <dbReference type="Pfam" id="PF19780"/>
    </source>
</evidence>
<reference evidence="2 3" key="1">
    <citation type="submission" date="2019-09" db="EMBL/GenBank/DDBJ databases">
        <title>Genomes of family Cryomorphaceae.</title>
        <authorList>
            <person name="Bowman J.P."/>
        </authorList>
    </citation>
    <scope>NUCLEOTIDE SEQUENCE [LARGE SCALE GENOMIC DNA]</scope>
    <source>
        <strain evidence="2 3">LMG 25704</strain>
    </source>
</reference>
<dbReference type="Pfam" id="PF19780">
    <property type="entry name" value="DUF6265"/>
    <property type="match status" value="1"/>
</dbReference>
<sequence length="136" mass="15558">MKTYLLPILAITLTACSSNSNKSLDGCWLRDDDKTMECWTSIGDSLIGKGMAIRGHGDTLVFEELLIINENGSRVYIADVAENEEPVRFTETSDFVFENPEHDFPKRIEYVFLSSDQIEVHVGGDEEEFVWRYTRK</sequence>
<dbReference type="AlphaFoldDB" id="A0A6N6RG73"/>
<organism evidence="2 3">
    <name type="scientific">Phaeocystidibacter luteus</name>
    <dbReference type="NCBI Taxonomy" id="911197"/>
    <lineage>
        <taxon>Bacteria</taxon>
        <taxon>Pseudomonadati</taxon>
        <taxon>Bacteroidota</taxon>
        <taxon>Flavobacteriia</taxon>
        <taxon>Flavobacteriales</taxon>
        <taxon>Phaeocystidibacteraceae</taxon>
        <taxon>Phaeocystidibacter</taxon>
    </lineage>
</organism>
<dbReference type="OrthoDB" id="5382295at2"/>
<dbReference type="InterPro" id="IPR046232">
    <property type="entry name" value="DUF6265"/>
</dbReference>
<name>A0A6N6RG73_9FLAO</name>
<keyword evidence="3" id="KW-1185">Reference proteome</keyword>
<accession>A0A6N6RG73</accession>
<comment type="caution">
    <text evidence="2">The sequence shown here is derived from an EMBL/GenBank/DDBJ whole genome shotgun (WGS) entry which is preliminary data.</text>
</comment>
<proteinExistence type="predicted"/>
<dbReference type="Proteomes" id="UP000468650">
    <property type="component" value="Unassembled WGS sequence"/>
</dbReference>
<evidence type="ECO:0000313" key="3">
    <source>
        <dbReference type="Proteomes" id="UP000468650"/>
    </source>
</evidence>